<dbReference type="Gene3D" id="3.40.30.10">
    <property type="entry name" value="Glutaredoxin"/>
    <property type="match status" value="1"/>
</dbReference>
<dbReference type="SUPFAM" id="SSF52833">
    <property type="entry name" value="Thioredoxin-like"/>
    <property type="match status" value="1"/>
</dbReference>
<dbReference type="InterPro" id="IPR036249">
    <property type="entry name" value="Thioredoxin-like_sf"/>
</dbReference>
<dbReference type="InterPro" id="IPR001853">
    <property type="entry name" value="DSBA-like_thioredoxin_dom"/>
</dbReference>
<dbReference type="RefSeq" id="WP_106722436.1">
    <property type="nucleotide sequence ID" value="NZ_PXYL01000001.1"/>
</dbReference>
<dbReference type="OrthoDB" id="9780147at2"/>
<dbReference type="EMBL" id="PXYL01000001">
    <property type="protein sequence ID" value="PSJ64076.1"/>
    <property type="molecule type" value="Genomic_DNA"/>
</dbReference>
<evidence type="ECO:0000313" key="3">
    <source>
        <dbReference type="Proteomes" id="UP000240653"/>
    </source>
</evidence>
<sequence length="272" mass="29357">MNKAILLGTTAIAVSFAMLAFGFVSGRQQTAVAGASAQAASVQTADAQLDRKAVESIVRDYLLDNPEILLDVQNSLEQKREEAQRVAHRETIEEDKAQIFNSAYDGVVGNPNGKVTIVEFYDYNCGYCKRAQQDMQALTASDPDLRFVLKEFPILGPDSQKAHVVSMAFRALAPEKYGEFHNQLLGGQGRASEDSAIKIALSLGVDEAKLRQEMQNPAIMEAFSKTYDLANKLAISGTPSYVVGNEVVFGALGKDALAEKISAAKKCLDAGC</sequence>
<dbReference type="PANTHER" id="PTHR35272:SF3">
    <property type="entry name" value="THIOL:DISULFIDE INTERCHANGE PROTEIN DSBC"/>
    <property type="match status" value="1"/>
</dbReference>
<feature type="domain" description="Thioredoxin" evidence="1">
    <location>
        <begin position="31"/>
        <end position="266"/>
    </location>
</feature>
<dbReference type="GO" id="GO:0016491">
    <property type="term" value="F:oxidoreductase activity"/>
    <property type="evidence" value="ECO:0007669"/>
    <property type="project" value="InterPro"/>
</dbReference>
<dbReference type="InterPro" id="IPR013766">
    <property type="entry name" value="Thioredoxin_domain"/>
</dbReference>
<dbReference type="AlphaFoldDB" id="A0A2P7SNK6"/>
<dbReference type="CDD" id="cd03023">
    <property type="entry name" value="DsbA_Com1_like"/>
    <property type="match status" value="1"/>
</dbReference>
<dbReference type="PANTHER" id="PTHR35272">
    <property type="entry name" value="THIOL:DISULFIDE INTERCHANGE PROTEIN DSBC-RELATED"/>
    <property type="match status" value="1"/>
</dbReference>
<dbReference type="Pfam" id="PF01323">
    <property type="entry name" value="DSBA"/>
    <property type="match status" value="1"/>
</dbReference>
<dbReference type="Pfam" id="PF18312">
    <property type="entry name" value="ScsC_N"/>
    <property type="match status" value="1"/>
</dbReference>
<name>A0A2P7SNK6_9HYPH</name>
<evidence type="ECO:0000259" key="1">
    <source>
        <dbReference type="PROSITE" id="PS51352"/>
    </source>
</evidence>
<evidence type="ECO:0000313" key="2">
    <source>
        <dbReference type="EMBL" id="PSJ64076.1"/>
    </source>
</evidence>
<dbReference type="Proteomes" id="UP000240653">
    <property type="component" value="Unassembled WGS sequence"/>
</dbReference>
<proteinExistence type="predicted"/>
<reference evidence="2 3" key="1">
    <citation type="submission" date="2018-03" db="EMBL/GenBank/DDBJ databases">
        <title>The draft genome of Mesorhizobium soli JCM 19897.</title>
        <authorList>
            <person name="Li L."/>
            <person name="Liu L."/>
            <person name="Liang L."/>
            <person name="Wang T."/>
            <person name="Zhang X."/>
        </authorList>
    </citation>
    <scope>NUCLEOTIDE SEQUENCE [LARGE SCALE GENOMIC DNA]</scope>
    <source>
        <strain evidence="2 3">JCM 19897</strain>
    </source>
</reference>
<keyword evidence="3" id="KW-1185">Reference proteome</keyword>
<comment type="caution">
    <text evidence="2">The sequence shown here is derived from an EMBL/GenBank/DDBJ whole genome shotgun (WGS) entry which is preliminary data.</text>
</comment>
<accession>A0A2P7SNK6</accession>
<dbReference type="InterPro" id="IPR041205">
    <property type="entry name" value="ScsC_N"/>
</dbReference>
<dbReference type="InterPro" id="IPR051470">
    <property type="entry name" value="Thiol:disulfide_interchange"/>
</dbReference>
<protein>
    <submittedName>
        <fullName evidence="2">Disulfide bond formation protein DsbA</fullName>
    </submittedName>
</protein>
<dbReference type="PROSITE" id="PS51352">
    <property type="entry name" value="THIOREDOXIN_2"/>
    <property type="match status" value="1"/>
</dbReference>
<gene>
    <name evidence="2" type="ORF">C7I85_02935</name>
</gene>
<organism evidence="2 3">
    <name type="scientific">Pseudaminobacter soli</name>
    <name type="common">ex Li et al. 2025</name>
    <dbReference type="NCBI Taxonomy" id="1295366"/>
    <lineage>
        <taxon>Bacteria</taxon>
        <taxon>Pseudomonadati</taxon>
        <taxon>Pseudomonadota</taxon>
        <taxon>Alphaproteobacteria</taxon>
        <taxon>Hyphomicrobiales</taxon>
        <taxon>Phyllobacteriaceae</taxon>
        <taxon>Pseudaminobacter</taxon>
    </lineage>
</organism>